<dbReference type="EMBL" id="CH473990">
    <property type="protein sequence ID" value="EDL78785.1"/>
    <property type="molecule type" value="Genomic_DNA"/>
</dbReference>
<dbReference type="AlphaFoldDB" id="A6JMA8"/>
<proteinExistence type="predicted"/>
<accession>A6JMA8</accession>
<evidence type="ECO:0000313" key="1">
    <source>
        <dbReference type="EMBL" id="EDL78785.1"/>
    </source>
</evidence>
<dbReference type="Proteomes" id="UP000234681">
    <property type="component" value="Chromosome 17"/>
</dbReference>
<feature type="non-terminal residue" evidence="1">
    <location>
        <position position="39"/>
    </location>
</feature>
<evidence type="ECO:0000313" key="2">
    <source>
        <dbReference type="Proteomes" id="UP000234681"/>
    </source>
</evidence>
<reference evidence="2" key="1">
    <citation type="submission" date="2005-09" db="EMBL/GenBank/DDBJ databases">
        <authorList>
            <person name="Mural R.J."/>
            <person name="Li P.W."/>
            <person name="Adams M.D."/>
            <person name="Amanatides P.G."/>
            <person name="Baden-Tillson H."/>
            <person name="Barnstead M."/>
            <person name="Chin S.H."/>
            <person name="Dew I."/>
            <person name="Evans C.A."/>
            <person name="Ferriera S."/>
            <person name="Flanigan M."/>
            <person name="Fosler C."/>
            <person name="Glodek A."/>
            <person name="Gu Z."/>
            <person name="Holt R.A."/>
            <person name="Jennings D."/>
            <person name="Kraft C.L."/>
            <person name="Lu F."/>
            <person name="Nguyen T."/>
            <person name="Nusskern D.R."/>
            <person name="Pfannkoch C.M."/>
            <person name="Sitter C."/>
            <person name="Sutton G.G."/>
            <person name="Venter J.C."/>
            <person name="Wang Z."/>
            <person name="Woodage T."/>
            <person name="Zheng X.H."/>
            <person name="Zhong F."/>
        </authorList>
    </citation>
    <scope>NUCLEOTIDE SEQUENCE [LARGE SCALE GENOMIC DNA]</scope>
    <source>
        <strain>BN</strain>
        <strain evidence="2">Sprague-Dawley</strain>
    </source>
</reference>
<gene>
    <name evidence="1" type="ORF">rCG_55823</name>
</gene>
<name>A6JMA8_RAT</name>
<protein>
    <submittedName>
        <fullName evidence="1">RCG55823</fullName>
    </submittedName>
</protein>
<organism evidence="1 2">
    <name type="scientific">Rattus norvegicus</name>
    <name type="common">Rat</name>
    <dbReference type="NCBI Taxonomy" id="10116"/>
    <lineage>
        <taxon>Eukaryota</taxon>
        <taxon>Metazoa</taxon>
        <taxon>Chordata</taxon>
        <taxon>Craniata</taxon>
        <taxon>Vertebrata</taxon>
        <taxon>Euteleostomi</taxon>
        <taxon>Mammalia</taxon>
        <taxon>Eutheria</taxon>
        <taxon>Euarchontoglires</taxon>
        <taxon>Glires</taxon>
        <taxon>Rodentia</taxon>
        <taxon>Myomorpha</taxon>
        <taxon>Muroidea</taxon>
        <taxon>Muridae</taxon>
        <taxon>Murinae</taxon>
        <taxon>Rattus</taxon>
    </lineage>
</organism>
<sequence>MDAKQTPYHRVNFLPHPMILPFKRKSYQMDKYMIKVLSS</sequence>